<dbReference type="Pfam" id="PF12696">
    <property type="entry name" value="TraG-D_C"/>
    <property type="match status" value="1"/>
</dbReference>
<keyword evidence="3" id="KW-1003">Cell membrane</keyword>
<keyword evidence="6 8" id="KW-0472">Membrane</keyword>
<feature type="domain" description="TraD/TraG TraM recognition site" evidence="9">
    <location>
        <begin position="561"/>
        <end position="677"/>
    </location>
</feature>
<feature type="transmembrane region" description="Helical" evidence="8">
    <location>
        <begin position="16"/>
        <end position="36"/>
    </location>
</feature>
<feature type="region of interest" description="Disordered" evidence="7">
    <location>
        <begin position="757"/>
        <end position="779"/>
    </location>
</feature>
<dbReference type="Gene3D" id="3.40.50.300">
    <property type="entry name" value="P-loop containing nucleotide triphosphate hydrolases"/>
    <property type="match status" value="1"/>
</dbReference>
<evidence type="ECO:0000256" key="8">
    <source>
        <dbReference type="SAM" id="Phobius"/>
    </source>
</evidence>
<dbReference type="Proteomes" id="UP001213771">
    <property type="component" value="Unassembled WGS sequence"/>
</dbReference>
<gene>
    <name evidence="10" type="ORF">PVE99_01740</name>
</gene>
<feature type="region of interest" description="Disordered" evidence="7">
    <location>
        <begin position="640"/>
        <end position="663"/>
    </location>
</feature>
<protein>
    <submittedName>
        <fullName evidence="10">Type IV secretory system conjugative DNA transfer family protein</fullName>
    </submittedName>
</protein>
<dbReference type="InterPro" id="IPR032689">
    <property type="entry name" value="TraG-D_C"/>
</dbReference>
<dbReference type="AlphaFoldDB" id="A0ABD4WLT4"/>
<evidence type="ECO:0000256" key="6">
    <source>
        <dbReference type="ARBA" id="ARBA00023136"/>
    </source>
</evidence>
<evidence type="ECO:0000256" key="5">
    <source>
        <dbReference type="ARBA" id="ARBA00022989"/>
    </source>
</evidence>
<evidence type="ECO:0000256" key="1">
    <source>
        <dbReference type="ARBA" id="ARBA00004651"/>
    </source>
</evidence>
<dbReference type="SUPFAM" id="SSF52540">
    <property type="entry name" value="P-loop containing nucleoside triphosphate hydrolases"/>
    <property type="match status" value="1"/>
</dbReference>
<sequence length="872" mass="99359">MQPTKSIKYIIAEKQVLIPLSACFFVLIFLILNFLFNTLRSLIQTTFSDVFDPQPFHLSLSFFWQMNIHQYAAIYCMVALVSCLLTAKLTYDVRSNFKDLNQNQKGSGRFTTRRELQKQYRKVPEKTKYYRGGGGVPISRIKTRNLIHNWRDYQKLKGMDKLFKAHQLFTTRNHLLIDDTPVNNLIIGITRSGKGETFVIPAIDVYSRAEKQPSLILNDPKAELLAASKETLEKRGYHIEVLNLLNPLESMSYNLLEMIKETYKDGDYSTAQALCNTLSYTLYYNPNAKDPFWQQCAMSLCNAMILAVTDKCIKEKTEEKITMYTVANMLSELGSKEVVIDKKGNTQNALDMYFDDLPTNSVAKMQYATSNFSKGTTRGGIFTQTMNGLSIFTFDEIAKMTAKNSVDLKRVGFGKTLKGKAMPLTRLEVTFPDGKVESIKTDAKGLFELNFTSEIKPKENEIRIAEKVNDQIVTDHKNETVVSVYNIDRKKGTTTFRVEKQHPDIHVSEVTYFTKPIAIFMVTPDYDSSNHVIASIFVRQLYYVLAKNASLAKGNKCHREVVFLLDEYGNMPPIQDMANIITVCLGRNIRFNLVIQAYPQLKNKYGEDAATIEGNCGNTIYILTNNYETAQEISKKLGDGTINSTSRSGKALSTDKNKTEGVDAKPLLTPNELMELKEGESVVVRVVKRQDQSRRRIKAHPIHNTGKTALKYRWEYLGDDFNTDRSLLDIDIESLHKEVNPRELVIENFFSFQKQAKQEPEPVKGEELQEEASVEEKDQPFADVNSENWKSQTVEAFFSLDEGVWTYMQTTVAPSLSIPSEVFKQQSMGAFYDAFMGSAYADQLDEQDYQLIEETINKILIKCEQDTEHAKK</sequence>
<evidence type="ECO:0000256" key="3">
    <source>
        <dbReference type="ARBA" id="ARBA00022475"/>
    </source>
</evidence>
<keyword evidence="5 8" id="KW-1133">Transmembrane helix</keyword>
<evidence type="ECO:0000256" key="2">
    <source>
        <dbReference type="ARBA" id="ARBA00008806"/>
    </source>
</evidence>
<comment type="caution">
    <text evidence="10">The sequence shown here is derived from an EMBL/GenBank/DDBJ whole genome shotgun (WGS) entry which is preliminary data.</text>
</comment>
<keyword evidence="4 8" id="KW-0812">Transmembrane</keyword>
<dbReference type="InterPro" id="IPR027417">
    <property type="entry name" value="P-loop_NTPase"/>
</dbReference>
<dbReference type="CDD" id="cd01127">
    <property type="entry name" value="TrwB_TraG_TraD_VirD4"/>
    <property type="match status" value="2"/>
</dbReference>
<comment type="subcellular location">
    <subcellularLocation>
        <location evidence="1">Cell membrane</location>
        <topology evidence="1">Multi-pass membrane protein</topology>
    </subcellularLocation>
</comment>
<dbReference type="EMBL" id="JARAOX010000086">
    <property type="protein sequence ID" value="MDD9781166.1"/>
    <property type="molecule type" value="Genomic_DNA"/>
</dbReference>
<reference evidence="10 11" key="1">
    <citation type="submission" date="2023-02" db="EMBL/GenBank/DDBJ databases">
        <authorList>
            <person name="Olszewska D."/>
        </authorList>
    </citation>
    <scope>NUCLEOTIDE SEQUENCE [LARGE SCALE GENOMIC DNA]</scope>
    <source>
        <strain evidence="10 11">FDU301</strain>
    </source>
</reference>
<dbReference type="RefSeq" id="WP_274588468.1">
    <property type="nucleotide sequence ID" value="NZ_JARAOX010000086.1"/>
</dbReference>
<comment type="similarity">
    <text evidence="2">Belongs to the VirD4/TraG family.</text>
</comment>
<name>A0ABD4WLT4_PRIMG</name>
<accession>A0ABD4WLT4</accession>
<feature type="compositionally biased region" description="Basic and acidic residues" evidence="7">
    <location>
        <begin position="653"/>
        <end position="663"/>
    </location>
</feature>
<feature type="compositionally biased region" description="Basic and acidic residues" evidence="7">
    <location>
        <begin position="757"/>
        <end position="767"/>
    </location>
</feature>
<dbReference type="PANTHER" id="PTHR37937:SF1">
    <property type="entry name" value="CONJUGATIVE TRANSFER: DNA TRANSPORT"/>
    <property type="match status" value="1"/>
</dbReference>
<evidence type="ECO:0000313" key="10">
    <source>
        <dbReference type="EMBL" id="MDD9781166.1"/>
    </source>
</evidence>
<evidence type="ECO:0000313" key="11">
    <source>
        <dbReference type="Proteomes" id="UP001213771"/>
    </source>
</evidence>
<dbReference type="PANTHER" id="PTHR37937">
    <property type="entry name" value="CONJUGATIVE TRANSFER: DNA TRANSPORT"/>
    <property type="match status" value="1"/>
</dbReference>
<organism evidence="10 11">
    <name type="scientific">Priestia megaterium</name>
    <name type="common">Bacillus megaterium</name>
    <dbReference type="NCBI Taxonomy" id="1404"/>
    <lineage>
        <taxon>Bacteria</taxon>
        <taxon>Bacillati</taxon>
        <taxon>Bacillota</taxon>
        <taxon>Bacilli</taxon>
        <taxon>Bacillales</taxon>
        <taxon>Bacillaceae</taxon>
        <taxon>Priestia</taxon>
    </lineage>
</organism>
<dbReference type="InterPro" id="IPR003688">
    <property type="entry name" value="TraG/VirD4"/>
</dbReference>
<dbReference type="GO" id="GO:0005886">
    <property type="term" value="C:plasma membrane"/>
    <property type="evidence" value="ECO:0007669"/>
    <property type="project" value="UniProtKB-SubCell"/>
</dbReference>
<dbReference type="Pfam" id="PF02534">
    <property type="entry name" value="T4SS-DNA_transf"/>
    <property type="match status" value="1"/>
</dbReference>
<dbReference type="InterPro" id="IPR051539">
    <property type="entry name" value="T4SS-coupling_protein"/>
</dbReference>
<dbReference type="NCBIfam" id="NF045973">
    <property type="entry name" value="conju_CD1115"/>
    <property type="match status" value="1"/>
</dbReference>
<evidence type="ECO:0000256" key="7">
    <source>
        <dbReference type="SAM" id="MobiDB-lite"/>
    </source>
</evidence>
<proteinExistence type="inferred from homology"/>
<feature type="transmembrane region" description="Helical" evidence="8">
    <location>
        <begin position="68"/>
        <end position="87"/>
    </location>
</feature>
<evidence type="ECO:0000259" key="9">
    <source>
        <dbReference type="Pfam" id="PF12696"/>
    </source>
</evidence>
<evidence type="ECO:0000256" key="4">
    <source>
        <dbReference type="ARBA" id="ARBA00022692"/>
    </source>
</evidence>